<gene>
    <name evidence="1" type="ORF">XarjCFBP7645_02685</name>
</gene>
<organism evidence="1 2">
    <name type="scientific">Xanthomonas arboricola</name>
    <dbReference type="NCBI Taxonomy" id="56448"/>
    <lineage>
        <taxon>Bacteria</taxon>
        <taxon>Pseudomonadati</taxon>
        <taxon>Pseudomonadota</taxon>
        <taxon>Gammaproteobacteria</taxon>
        <taxon>Lysobacterales</taxon>
        <taxon>Lysobacteraceae</taxon>
        <taxon>Xanthomonas</taxon>
    </lineage>
</organism>
<dbReference type="AlphaFoldDB" id="A0A2S7AH79"/>
<dbReference type="RefSeq" id="WP_104536131.1">
    <property type="nucleotide sequence ID" value="NZ_MIGY01000001.1"/>
</dbReference>
<evidence type="ECO:0000313" key="1">
    <source>
        <dbReference type="EMBL" id="PPU09240.1"/>
    </source>
</evidence>
<proteinExistence type="predicted"/>
<accession>A0A2S7AH79</accession>
<dbReference type="EMBL" id="MIGY01000001">
    <property type="protein sequence ID" value="PPU09240.1"/>
    <property type="molecule type" value="Genomic_DNA"/>
</dbReference>
<reference evidence="1 2" key="1">
    <citation type="submission" date="2016-08" db="EMBL/GenBank/DDBJ databases">
        <title>Evolution of the type three secretion system and type three effector repertoires in Xanthomonas.</title>
        <authorList>
            <person name="Merda D."/>
            <person name="Briand M."/>
            <person name="Bosis E."/>
            <person name="Rousseau C."/>
            <person name="Portier P."/>
            <person name="Jacques M.-A."/>
            <person name="Fischer-Le Saux M."/>
        </authorList>
    </citation>
    <scope>NUCLEOTIDE SEQUENCE [LARGE SCALE GENOMIC DNA]</scope>
    <source>
        <strain evidence="1 2">CFBP 7645</strain>
    </source>
</reference>
<protein>
    <submittedName>
        <fullName evidence="1">Uncharacterized protein</fullName>
    </submittedName>
</protein>
<dbReference type="Proteomes" id="UP000239204">
    <property type="component" value="Unassembled WGS sequence"/>
</dbReference>
<name>A0A2S7AH79_9XANT</name>
<sequence length="172" mass="19637">MIKVLQILEKTQQPTLVERHRHADVVTGDGLLTRAFRAKFGRKKIRRTPFIYDQAFEDLNPDDRALWDDKRYFIKVFGFASLFPSSGKSSMGQWHTSIDKPRFCPVIVSSRMIGGVSTFEFSLLTALSKSEPLVRPLCIYGDPRDWLTVSADEAFARLFKWQVGDPDLVLPA</sequence>
<evidence type="ECO:0000313" key="2">
    <source>
        <dbReference type="Proteomes" id="UP000239204"/>
    </source>
</evidence>
<comment type="caution">
    <text evidence="1">The sequence shown here is derived from an EMBL/GenBank/DDBJ whole genome shotgun (WGS) entry which is preliminary data.</text>
</comment>